<feature type="domain" description="Fork-head" evidence="5">
    <location>
        <begin position="67"/>
        <end position="159"/>
    </location>
</feature>
<evidence type="ECO:0000256" key="4">
    <source>
        <dbReference type="SAM" id="MobiDB-lite"/>
    </source>
</evidence>
<proteinExistence type="predicted"/>
<comment type="subcellular location">
    <subcellularLocation>
        <location evidence="3">Nucleus</location>
    </subcellularLocation>
</comment>
<dbReference type="GO" id="GO:0005634">
    <property type="term" value="C:nucleus"/>
    <property type="evidence" value="ECO:0007669"/>
    <property type="project" value="UniProtKB-SubCell"/>
</dbReference>
<feature type="compositionally biased region" description="Low complexity" evidence="4">
    <location>
        <begin position="237"/>
        <end position="251"/>
    </location>
</feature>
<dbReference type="AlphaFoldDB" id="A0A914UJP8"/>
<dbReference type="CDD" id="cd20035">
    <property type="entry name" value="FH_FOXQ2-like"/>
    <property type="match status" value="1"/>
</dbReference>
<dbReference type="InterPro" id="IPR018122">
    <property type="entry name" value="TF_fork_head_CS_1"/>
</dbReference>
<dbReference type="GO" id="GO:0000981">
    <property type="term" value="F:DNA-binding transcription factor activity, RNA polymerase II-specific"/>
    <property type="evidence" value="ECO:0007669"/>
    <property type="project" value="TreeGrafter"/>
</dbReference>
<sequence>MLPLAYNQLRQAALNYQLTGSIVSAGGSLDPRSLAPPNPYLPPYGLEQLYGYRPNFGAPRFVHEEPKPQHSYIGLIAMAILSTPDQKMILSDVYQWILDNYAYFRTRGPGWRNSIRHNLSLNDCFIKSGRSANGKGHYWAIHPANIEDFKRGDFRRRRAQRKVRKHMGLAVGEDDDDSDDSPCATPAAQQVPFAGLGSPALLAGSYLSAQAASLKNVSGLASPTQKCYGSDGQEQVSPASSSSTSRLSPAPEAVPVKKRPRFDVESLLAPETKCGGIDEAYANNKDIAMNGERASGFKFEGASSPMGLRPPFNFGKLAPNLGMHGLPWPWANLALPLPLPGSNMTPQTSFAEPSAMVPVLAAEPHSRTPSPNTALQWQESFAKIMARSYQNQAKNHTVKVLEPKIDLLVKSEADKAEKTEAVVDVV</sequence>
<feature type="compositionally biased region" description="Polar residues" evidence="4">
    <location>
        <begin position="222"/>
        <end position="236"/>
    </location>
</feature>
<dbReference type="PROSITE" id="PS00657">
    <property type="entry name" value="FORK_HEAD_1"/>
    <property type="match status" value="1"/>
</dbReference>
<dbReference type="Gene3D" id="1.10.10.10">
    <property type="entry name" value="Winged helix-like DNA-binding domain superfamily/Winged helix DNA-binding domain"/>
    <property type="match status" value="1"/>
</dbReference>
<evidence type="ECO:0000313" key="6">
    <source>
        <dbReference type="Proteomes" id="UP000887566"/>
    </source>
</evidence>
<dbReference type="InterPro" id="IPR030456">
    <property type="entry name" value="TF_fork_head_CS_2"/>
</dbReference>
<dbReference type="PROSITE" id="PS00658">
    <property type="entry name" value="FORK_HEAD_2"/>
    <property type="match status" value="1"/>
</dbReference>
<keyword evidence="1 3" id="KW-0238">DNA-binding</keyword>
<evidence type="ECO:0000256" key="2">
    <source>
        <dbReference type="ARBA" id="ARBA00023242"/>
    </source>
</evidence>
<dbReference type="WBParaSite" id="PSAMB.scaffold1037size36831.g10616.t1">
    <property type="protein sequence ID" value="PSAMB.scaffold1037size36831.g10616.t1"/>
    <property type="gene ID" value="PSAMB.scaffold1037size36831.g10616"/>
</dbReference>
<evidence type="ECO:0000256" key="1">
    <source>
        <dbReference type="ARBA" id="ARBA00023125"/>
    </source>
</evidence>
<reference evidence="7" key="1">
    <citation type="submission" date="2022-11" db="UniProtKB">
        <authorList>
            <consortium name="WormBaseParasite"/>
        </authorList>
    </citation>
    <scope>IDENTIFICATION</scope>
</reference>
<name>A0A914UJP8_9BILA</name>
<dbReference type="PRINTS" id="PR00053">
    <property type="entry name" value="FORKHEAD"/>
</dbReference>
<organism evidence="6 7">
    <name type="scientific">Plectus sambesii</name>
    <dbReference type="NCBI Taxonomy" id="2011161"/>
    <lineage>
        <taxon>Eukaryota</taxon>
        <taxon>Metazoa</taxon>
        <taxon>Ecdysozoa</taxon>
        <taxon>Nematoda</taxon>
        <taxon>Chromadorea</taxon>
        <taxon>Plectida</taxon>
        <taxon>Plectina</taxon>
        <taxon>Plectoidea</taxon>
        <taxon>Plectidae</taxon>
        <taxon>Plectus</taxon>
    </lineage>
</organism>
<dbReference type="Proteomes" id="UP000887566">
    <property type="component" value="Unplaced"/>
</dbReference>
<evidence type="ECO:0000259" key="5">
    <source>
        <dbReference type="PROSITE" id="PS50039"/>
    </source>
</evidence>
<dbReference type="GO" id="GO:0030154">
    <property type="term" value="P:cell differentiation"/>
    <property type="evidence" value="ECO:0007669"/>
    <property type="project" value="TreeGrafter"/>
</dbReference>
<accession>A0A914UJP8</accession>
<dbReference type="PANTHER" id="PTHR11829">
    <property type="entry name" value="FORKHEAD BOX PROTEIN"/>
    <property type="match status" value="1"/>
</dbReference>
<dbReference type="SUPFAM" id="SSF46785">
    <property type="entry name" value="Winged helix' DNA-binding domain"/>
    <property type="match status" value="1"/>
</dbReference>
<dbReference type="SMART" id="SM00339">
    <property type="entry name" value="FH"/>
    <property type="match status" value="1"/>
</dbReference>
<feature type="DNA-binding region" description="Fork-head" evidence="3">
    <location>
        <begin position="67"/>
        <end position="159"/>
    </location>
</feature>
<keyword evidence="2 3" id="KW-0539">Nucleus</keyword>
<dbReference type="PANTHER" id="PTHR11829:SF343">
    <property type="entry name" value="FORK-HEAD DOMAIN-CONTAINING PROTEIN"/>
    <property type="match status" value="1"/>
</dbReference>
<dbReference type="Pfam" id="PF00250">
    <property type="entry name" value="Forkhead"/>
    <property type="match status" value="1"/>
</dbReference>
<dbReference type="GO" id="GO:0000978">
    <property type="term" value="F:RNA polymerase II cis-regulatory region sequence-specific DNA binding"/>
    <property type="evidence" value="ECO:0007669"/>
    <property type="project" value="TreeGrafter"/>
</dbReference>
<feature type="region of interest" description="Disordered" evidence="4">
    <location>
        <begin position="160"/>
        <end position="186"/>
    </location>
</feature>
<evidence type="ECO:0000256" key="3">
    <source>
        <dbReference type="PROSITE-ProRule" id="PRU00089"/>
    </source>
</evidence>
<evidence type="ECO:0000313" key="7">
    <source>
        <dbReference type="WBParaSite" id="PSAMB.scaffold1037size36831.g10616.t1"/>
    </source>
</evidence>
<protein>
    <submittedName>
        <fullName evidence="7">Fork-head domain-containing protein</fullName>
    </submittedName>
</protein>
<keyword evidence="6" id="KW-1185">Reference proteome</keyword>
<dbReference type="GO" id="GO:0009653">
    <property type="term" value="P:anatomical structure morphogenesis"/>
    <property type="evidence" value="ECO:0007669"/>
    <property type="project" value="TreeGrafter"/>
</dbReference>
<dbReference type="PROSITE" id="PS50039">
    <property type="entry name" value="FORK_HEAD_3"/>
    <property type="match status" value="1"/>
</dbReference>
<feature type="region of interest" description="Disordered" evidence="4">
    <location>
        <begin position="222"/>
        <end position="258"/>
    </location>
</feature>
<dbReference type="FunFam" id="1.10.10.10:FF:000352">
    <property type="entry name" value="Forkhead box Q2"/>
    <property type="match status" value="1"/>
</dbReference>
<dbReference type="InterPro" id="IPR050211">
    <property type="entry name" value="FOX_domain-containing"/>
</dbReference>
<dbReference type="InterPro" id="IPR047519">
    <property type="entry name" value="FH_FOXQ2-like"/>
</dbReference>
<dbReference type="InterPro" id="IPR036390">
    <property type="entry name" value="WH_DNA-bd_sf"/>
</dbReference>
<dbReference type="InterPro" id="IPR001766">
    <property type="entry name" value="Fork_head_dom"/>
</dbReference>
<dbReference type="InterPro" id="IPR036388">
    <property type="entry name" value="WH-like_DNA-bd_sf"/>
</dbReference>